<dbReference type="Proteomes" id="UP000217448">
    <property type="component" value="Unassembled WGS sequence"/>
</dbReference>
<feature type="transmembrane region" description="Helical" evidence="1">
    <location>
        <begin position="261"/>
        <end position="283"/>
    </location>
</feature>
<keyword evidence="1" id="KW-0812">Transmembrane</keyword>
<evidence type="ECO:0000313" key="5">
    <source>
        <dbReference type="Proteomes" id="UP000217448"/>
    </source>
</evidence>
<organism evidence="4">
    <name type="scientific">Alloyangia mangrovi</name>
    <dbReference type="NCBI Taxonomy" id="1779329"/>
    <lineage>
        <taxon>Bacteria</taxon>
        <taxon>Pseudomonadati</taxon>
        <taxon>Pseudomonadota</taxon>
        <taxon>Alphaproteobacteria</taxon>
        <taxon>Rhodobacterales</taxon>
        <taxon>Roseobacteraceae</taxon>
        <taxon>Alloyangia</taxon>
    </lineage>
</organism>
<reference evidence="5" key="2">
    <citation type="submission" date="2023-07" db="EMBL/GenBank/DDBJ databases">
        <title>Yangia mangrovi SAOS 153D genome.</title>
        <authorList>
            <person name="Verma A."/>
            <person name="Pal Y."/>
            <person name="Sundharam S."/>
            <person name="Bisht B."/>
            <person name="Srinivasan K."/>
        </authorList>
    </citation>
    <scope>NUCLEOTIDE SEQUENCE [LARGE SCALE GENOMIC DNA]</scope>
    <source>
        <strain evidence="5">SAOS 153D</strain>
    </source>
</reference>
<dbReference type="PANTHER" id="PTHR35342:SF5">
    <property type="entry name" value="TRICARBOXYLIC TRANSPORT PROTEIN"/>
    <property type="match status" value="1"/>
</dbReference>
<dbReference type="OrthoDB" id="9791872at2"/>
<feature type="transmembrane region" description="Helical" evidence="1">
    <location>
        <begin position="323"/>
        <end position="344"/>
    </location>
</feature>
<feature type="transmembrane region" description="Helical" evidence="1">
    <location>
        <begin position="397"/>
        <end position="424"/>
    </location>
</feature>
<keyword evidence="1" id="KW-0472">Membrane</keyword>
<feature type="transmembrane region" description="Helical" evidence="1">
    <location>
        <begin position="147"/>
        <end position="163"/>
    </location>
</feature>
<dbReference type="EMBL" id="NTHN01000142">
    <property type="protein sequence ID" value="PBD19351.1"/>
    <property type="molecule type" value="Genomic_DNA"/>
</dbReference>
<dbReference type="InterPro" id="IPR002823">
    <property type="entry name" value="DUF112_TM"/>
</dbReference>
<gene>
    <name evidence="3" type="ORF">CLG85_023135</name>
    <name evidence="4" type="ORF">CLG85_09800</name>
</gene>
<dbReference type="PANTHER" id="PTHR35342">
    <property type="entry name" value="TRICARBOXYLIC TRANSPORT PROTEIN"/>
    <property type="match status" value="1"/>
</dbReference>
<sequence length="506" mass="52706">MTFVDNIALGLSVILNLSTLGYCVLGVTVGMFIGVLPGLGPLATVGMLLPLTFYVPQTDAIVMLAGIYYGSMYGGSTAAILLNLPGTAGAAVTCLDGNPLAKSGRAGVALFTATLSSFFGGIFGLVVVASFTPLLASVALSFGSPEYASLIVLGLLAAAMVGNASKGKSLAMALFGLLIAMVGTDPNSGVDRMTFGLLSLADGVNLVVVTTGLFGIAEVLANVGRIGARDAKVAQIRMRDMLPTAREARGALFPALRGSSIGAILGILPGTGAALATFVAYAVEKRTSKTPERFGKGALEGIVAPESANNSAAQTAFVPTLSLGIPGDAIVAIMLGALIIHGIVPGPQLIRDHPDLFWGLIASFLIGNVVLLFLNLPLIGIWVRILRIPYSVLYPAILVFICVGVFSIRSSVFDVAVATVFGLGGYVMRRYGFPTAPLLLGLVLGPLLEQNFRRSLMLSRGDLMTFADRPISGSILALTLLIVIFLLGAELRRRRPQAGLRKEEQR</sequence>
<feature type="transmembrane region" description="Helical" evidence="1">
    <location>
        <begin position="107"/>
        <end position="135"/>
    </location>
</feature>
<feature type="transmembrane region" description="Helical" evidence="1">
    <location>
        <begin position="6"/>
        <end position="36"/>
    </location>
</feature>
<evidence type="ECO:0000259" key="2">
    <source>
        <dbReference type="Pfam" id="PF01970"/>
    </source>
</evidence>
<accession>A0A2A3JVY5</accession>
<dbReference type="AlphaFoldDB" id="A0A2A3JVY5"/>
<feature type="transmembrane region" description="Helical" evidence="1">
    <location>
        <begin position="356"/>
        <end position="385"/>
    </location>
</feature>
<dbReference type="EMBL" id="NTHN02000065">
    <property type="protein sequence ID" value="MCT4373036.1"/>
    <property type="molecule type" value="Genomic_DNA"/>
</dbReference>
<reference evidence="4" key="1">
    <citation type="submission" date="2017-09" db="EMBL/GenBank/DDBJ databases">
        <title>Yangia sp. SAOS 153D whole genome sequencing.</title>
        <authorList>
            <person name="Verma A."/>
            <person name="Krishnamurthi S."/>
        </authorList>
    </citation>
    <scope>NUCLEOTIDE SEQUENCE [LARGE SCALE GENOMIC DNA]</scope>
    <source>
        <strain evidence="4">SAOS 153D</strain>
    </source>
</reference>
<feature type="transmembrane region" description="Helical" evidence="1">
    <location>
        <begin position="431"/>
        <end position="448"/>
    </location>
</feature>
<dbReference type="RefSeq" id="WP_095882094.1">
    <property type="nucleotide sequence ID" value="NZ_NTHN02000065.1"/>
</dbReference>
<keyword evidence="1" id="KW-1133">Transmembrane helix</keyword>
<evidence type="ECO:0000256" key="1">
    <source>
        <dbReference type="SAM" id="Phobius"/>
    </source>
</evidence>
<name>A0A2A3JVY5_9RHOB</name>
<feature type="domain" description="DUF112" evidence="2">
    <location>
        <begin position="20"/>
        <end position="440"/>
    </location>
</feature>
<dbReference type="Pfam" id="PF01970">
    <property type="entry name" value="TctA"/>
    <property type="match status" value="1"/>
</dbReference>
<feature type="transmembrane region" description="Helical" evidence="1">
    <location>
        <begin position="206"/>
        <end position="228"/>
    </location>
</feature>
<feature type="transmembrane region" description="Helical" evidence="1">
    <location>
        <begin position="170"/>
        <end position="186"/>
    </location>
</feature>
<reference evidence="3" key="3">
    <citation type="submission" date="2024-05" db="EMBL/GenBank/DDBJ databases">
        <title>Yangia mangrovi SAOS 153D genome.</title>
        <authorList>
            <person name="Verma A."/>
            <person name="Pal Y."/>
            <person name="Sundharam S."/>
            <person name="Bisht B."/>
            <person name="Srinivasan K."/>
        </authorList>
    </citation>
    <scope>NUCLEOTIDE SEQUENCE</scope>
    <source>
        <strain evidence="3">SAOS 153D</strain>
    </source>
</reference>
<evidence type="ECO:0000313" key="4">
    <source>
        <dbReference type="EMBL" id="PBD19351.1"/>
    </source>
</evidence>
<comment type="caution">
    <text evidence="4">The sequence shown here is derived from an EMBL/GenBank/DDBJ whole genome shotgun (WGS) entry which is preliminary data.</text>
</comment>
<keyword evidence="5" id="KW-1185">Reference proteome</keyword>
<proteinExistence type="predicted"/>
<feature type="transmembrane region" description="Helical" evidence="1">
    <location>
        <begin position="471"/>
        <end position="491"/>
    </location>
</feature>
<evidence type="ECO:0000313" key="3">
    <source>
        <dbReference type="EMBL" id="MCT4373036.1"/>
    </source>
</evidence>
<protein>
    <submittedName>
        <fullName evidence="3">Tripartite tricarboxylate transporter permease</fullName>
    </submittedName>
</protein>